<evidence type="ECO:0000313" key="2">
    <source>
        <dbReference type="Proteomes" id="UP000244069"/>
    </source>
</evidence>
<dbReference type="PIRSF" id="PIRSF032064">
    <property type="entry name" value="UCP032064"/>
    <property type="match status" value="1"/>
</dbReference>
<dbReference type="Pfam" id="PF05258">
    <property type="entry name" value="DciA"/>
    <property type="match status" value="1"/>
</dbReference>
<keyword evidence="2" id="KW-1185">Reference proteome</keyword>
<evidence type="ECO:0008006" key="3">
    <source>
        <dbReference type="Google" id="ProtNLM"/>
    </source>
</evidence>
<dbReference type="PANTHER" id="PTHR36456:SF1">
    <property type="entry name" value="UPF0232 PROTEIN SCO3875"/>
    <property type="match status" value="1"/>
</dbReference>
<proteinExistence type="predicted"/>
<evidence type="ECO:0000313" key="1">
    <source>
        <dbReference type="EMBL" id="PTX43816.1"/>
    </source>
</evidence>
<gene>
    <name evidence="1" type="ORF">C8N44_12428</name>
</gene>
<dbReference type="PANTHER" id="PTHR36456">
    <property type="entry name" value="UPF0232 PROTEIN SCO3875"/>
    <property type="match status" value="1"/>
</dbReference>
<dbReference type="RefSeq" id="WP_107977971.1">
    <property type="nucleotide sequence ID" value="NZ_BMEZ01000024.1"/>
</dbReference>
<reference evidence="1 2" key="1">
    <citation type="submission" date="2018-04" db="EMBL/GenBank/DDBJ databases">
        <title>Genomic Encyclopedia of Archaeal and Bacterial Type Strains, Phase II (KMG-II): from individual species to whole genera.</title>
        <authorList>
            <person name="Goeker M."/>
        </authorList>
    </citation>
    <scope>NUCLEOTIDE SEQUENCE [LARGE SCALE GENOMIC DNA]</scope>
    <source>
        <strain evidence="1 2">DSM 29329</strain>
    </source>
</reference>
<dbReference type="AlphaFoldDB" id="A0A2T6AJ73"/>
<name>A0A2T6AJ73_9RHOB</name>
<accession>A0A2T6AJ73</accession>
<dbReference type="InterPro" id="IPR010593">
    <property type="entry name" value="DUF1159"/>
</dbReference>
<dbReference type="EMBL" id="QBKN01000024">
    <property type="protein sequence ID" value="PTX43816.1"/>
    <property type="molecule type" value="Genomic_DNA"/>
</dbReference>
<dbReference type="Proteomes" id="UP000244069">
    <property type="component" value="Unassembled WGS sequence"/>
</dbReference>
<dbReference type="InterPro" id="IPR007922">
    <property type="entry name" value="DciA-like"/>
</dbReference>
<protein>
    <recommendedName>
        <fullName evidence="3">RNA-binding protein</fullName>
    </recommendedName>
</protein>
<comment type="caution">
    <text evidence="1">The sequence shown here is derived from an EMBL/GenBank/DDBJ whole genome shotgun (WGS) entry which is preliminary data.</text>
</comment>
<dbReference type="OrthoDB" id="7160947at2"/>
<organism evidence="1 2">
    <name type="scientific">Allosediminivita pacifica</name>
    <dbReference type="NCBI Taxonomy" id="1267769"/>
    <lineage>
        <taxon>Bacteria</taxon>
        <taxon>Pseudomonadati</taxon>
        <taxon>Pseudomonadota</taxon>
        <taxon>Alphaproteobacteria</taxon>
        <taxon>Rhodobacterales</taxon>
        <taxon>Paracoccaceae</taxon>
        <taxon>Allosediminivita</taxon>
    </lineage>
</organism>
<sequence>MPKRSSTTHGFSAASKLLQGRIRQASESRGFAQSRVLTHWEEIVGEDIAAMARPVEVSYARKGIGATLSVLTTGALAPLVEMRKEEIRNRINAVYGYNAIARLRVTQTAATGFSEGQVDFTHKPKAEAPAAPSPEVRIRARQSVEQVGDEGLRAALERLGTNVLSKGRTGQ</sequence>